<protein>
    <submittedName>
        <fullName evidence="1">Uncharacterized protein</fullName>
    </submittedName>
</protein>
<dbReference type="Proteomes" id="UP001358193">
    <property type="component" value="Segment"/>
</dbReference>
<name>A0ABZ0Z5J5_9CAUD</name>
<keyword evidence="2" id="KW-1185">Reference proteome</keyword>
<evidence type="ECO:0000313" key="1">
    <source>
        <dbReference type="EMBL" id="WQJ53293.1"/>
    </source>
</evidence>
<dbReference type="EMBL" id="OR769223">
    <property type="protein sequence ID" value="WQJ53293.1"/>
    <property type="molecule type" value="Genomic_DNA"/>
</dbReference>
<evidence type="ECO:0000313" key="2">
    <source>
        <dbReference type="Proteomes" id="UP001358193"/>
    </source>
</evidence>
<accession>A0ABZ0Z5J5</accession>
<reference evidence="1 2" key="1">
    <citation type="submission" date="2023-11" db="EMBL/GenBank/DDBJ databases">
        <authorList>
            <person name="Cook R."/>
            <person name="Crisci M."/>
            <person name="Pye H."/>
            <person name="Adriaenssens E."/>
            <person name="Santini J."/>
        </authorList>
    </citation>
    <scope>NUCLEOTIDE SEQUENCE [LARGE SCALE GENOMIC DNA]</scope>
    <source>
        <strain evidence="1">Lak_Megaphage_Sonny</strain>
    </source>
</reference>
<organism evidence="1 2">
    <name type="scientific">phage Lak_Megaphage_Sonny</name>
    <dbReference type="NCBI Taxonomy" id="3109229"/>
    <lineage>
        <taxon>Viruses</taxon>
        <taxon>Duplodnaviria</taxon>
        <taxon>Heunggongvirae</taxon>
        <taxon>Uroviricota</taxon>
        <taxon>Caudoviricetes</taxon>
        <taxon>Caudoviricetes code 15 clade</taxon>
    </lineage>
</organism>
<sequence length="226" mass="26153">MDKIEMPVKMAIDKLNTIIPCTLDESKLDTYKEISMSGIATEEQISQLKTLWNIDVNQMIINAATNELIMHIVKTYITDIKAFGEQTRSEHNYVLTESLTYNIDNALCILGSLHKDDTESPVIFMTTNKCKELYDNPDFIKSNNNGGYLMFYGKYKNAEVYEINMFTDNDDDFAIVCYNKDYVLHYYNDSLYRTSEQLENGDIKHIVIFNGTFINEQTAQNYLTIK</sequence>
<proteinExistence type="predicted"/>